<dbReference type="RefSeq" id="WP_118923006.1">
    <property type="nucleotide sequence ID" value="NZ_QWEG01000012.1"/>
</dbReference>
<dbReference type="GO" id="GO:0003677">
    <property type="term" value="F:DNA binding"/>
    <property type="evidence" value="ECO:0007669"/>
    <property type="project" value="InterPro"/>
</dbReference>
<dbReference type="Gene3D" id="1.10.260.40">
    <property type="entry name" value="lambda repressor-like DNA-binding domains"/>
    <property type="match status" value="1"/>
</dbReference>
<accession>A0A417YPQ5</accession>
<evidence type="ECO:0000313" key="3">
    <source>
        <dbReference type="Proteomes" id="UP000284416"/>
    </source>
</evidence>
<dbReference type="InterPro" id="IPR010982">
    <property type="entry name" value="Lambda_DNA-bd_dom_sf"/>
</dbReference>
<dbReference type="Proteomes" id="UP000284416">
    <property type="component" value="Unassembled WGS sequence"/>
</dbReference>
<dbReference type="Pfam" id="PF01381">
    <property type="entry name" value="HTH_3"/>
    <property type="match status" value="1"/>
</dbReference>
<dbReference type="SUPFAM" id="SSF47413">
    <property type="entry name" value="lambda repressor-like DNA-binding domains"/>
    <property type="match status" value="1"/>
</dbReference>
<dbReference type="OrthoDB" id="2886958at2"/>
<dbReference type="PROSITE" id="PS50943">
    <property type="entry name" value="HTH_CROC1"/>
    <property type="match status" value="1"/>
</dbReference>
<dbReference type="SMART" id="SM00530">
    <property type="entry name" value="HTH_XRE"/>
    <property type="match status" value="1"/>
</dbReference>
<comment type="caution">
    <text evidence="2">The sequence shown here is derived from an EMBL/GenBank/DDBJ whole genome shotgun (WGS) entry which is preliminary data.</text>
</comment>
<evidence type="ECO:0000259" key="1">
    <source>
        <dbReference type="PROSITE" id="PS50943"/>
    </source>
</evidence>
<dbReference type="EMBL" id="QWEG01000012">
    <property type="protein sequence ID" value="RHW35984.1"/>
    <property type="molecule type" value="Genomic_DNA"/>
</dbReference>
<evidence type="ECO:0000313" key="2">
    <source>
        <dbReference type="EMBL" id="RHW35984.1"/>
    </source>
</evidence>
<proteinExistence type="predicted"/>
<dbReference type="InterPro" id="IPR001387">
    <property type="entry name" value="Cro/C1-type_HTH"/>
</dbReference>
<protein>
    <submittedName>
        <fullName evidence="2">XRE family transcriptional regulator</fullName>
    </submittedName>
</protein>
<organism evidence="2 3">
    <name type="scientific">Neobacillus notoginsengisoli</name>
    <dbReference type="NCBI Taxonomy" id="1578198"/>
    <lineage>
        <taxon>Bacteria</taxon>
        <taxon>Bacillati</taxon>
        <taxon>Bacillota</taxon>
        <taxon>Bacilli</taxon>
        <taxon>Bacillales</taxon>
        <taxon>Bacillaceae</taxon>
        <taxon>Neobacillus</taxon>
    </lineage>
</organism>
<dbReference type="AlphaFoldDB" id="A0A417YPQ5"/>
<dbReference type="CDD" id="cd00093">
    <property type="entry name" value="HTH_XRE"/>
    <property type="match status" value="1"/>
</dbReference>
<sequence length="79" mass="9318">MVFNLNEIQVADDAERLIILRKRLNLSQFQFAKELEISTSYLGQVERGELPFSPHLLAKINNYLKREKELDEQDIFSHI</sequence>
<name>A0A417YPQ5_9BACI</name>
<gene>
    <name evidence="2" type="ORF">D1B31_18015</name>
</gene>
<keyword evidence="3" id="KW-1185">Reference proteome</keyword>
<feature type="domain" description="HTH cro/C1-type" evidence="1">
    <location>
        <begin position="17"/>
        <end position="73"/>
    </location>
</feature>
<reference evidence="2 3" key="1">
    <citation type="journal article" date="2017" name="Int. J. Syst. Evol. Microbiol.">
        <title>Bacillus notoginsengisoli sp. nov., a novel bacterium isolated from the rhizosphere of Panax notoginseng.</title>
        <authorList>
            <person name="Zhang M.Y."/>
            <person name="Cheng J."/>
            <person name="Cai Y."/>
            <person name="Zhang T.Y."/>
            <person name="Wu Y.Y."/>
            <person name="Manikprabhu D."/>
            <person name="Li W.J."/>
            <person name="Zhang Y.X."/>
        </authorList>
    </citation>
    <scope>NUCLEOTIDE SEQUENCE [LARGE SCALE GENOMIC DNA]</scope>
    <source>
        <strain evidence="2 3">JCM 30743</strain>
    </source>
</reference>